<dbReference type="AlphaFoldDB" id="Q8U5Y0"/>
<name>Q8U5Y0_AGRFC</name>
<dbReference type="HOGENOM" id="CLU_1493174_0_0_5"/>
<protein>
    <submittedName>
        <fullName evidence="2">Uncharacterized protein</fullName>
    </submittedName>
</protein>
<keyword evidence="1" id="KW-0472">Membrane</keyword>
<reference evidence="2 3" key="1">
    <citation type="journal article" date="2001" name="Science">
        <title>The genome of the natural genetic engineer Agrobacterium tumefaciens C58.</title>
        <authorList>
            <person name="Wood D.W."/>
            <person name="Setubal J.C."/>
            <person name="Kaul R."/>
            <person name="Monks D.E."/>
            <person name="Kitajima J.P."/>
            <person name="Okura V.K."/>
            <person name="Zhou Y."/>
            <person name="Chen L."/>
            <person name="Wood G.E."/>
            <person name="Almeida N.F.Jr."/>
            <person name="Woo L."/>
            <person name="Chen Y."/>
            <person name="Paulsen I.T."/>
            <person name="Eisen J.A."/>
            <person name="Karp P.D."/>
            <person name="Bovee D.Sr."/>
            <person name="Chapman P."/>
            <person name="Clendenning J."/>
            <person name="Deatherage G."/>
            <person name="Gillet W."/>
            <person name="Grant C."/>
            <person name="Kutyavin T."/>
            <person name="Levy R."/>
            <person name="Li M.J."/>
            <person name="McClelland E."/>
            <person name="Palmieri A."/>
            <person name="Raymond C."/>
            <person name="Rouse G."/>
            <person name="Saenphimmachak C."/>
            <person name="Wu Z."/>
            <person name="Romero P."/>
            <person name="Gordon D."/>
            <person name="Zhang S."/>
            <person name="Yoo H."/>
            <person name="Tao Y."/>
            <person name="Biddle P."/>
            <person name="Jung M."/>
            <person name="Krespan W."/>
            <person name="Perry M."/>
            <person name="Gordon-Kamm B."/>
            <person name="Liao L."/>
            <person name="Kim S."/>
            <person name="Hendrick C."/>
            <person name="Zhao Z.Y."/>
            <person name="Dolan M."/>
            <person name="Chumley F."/>
            <person name="Tingey S.V."/>
            <person name="Tomb J.F."/>
            <person name="Gordon M.P."/>
            <person name="Olson M.V."/>
            <person name="Nester E.W."/>
        </authorList>
    </citation>
    <scope>NUCLEOTIDE SEQUENCE [LARGE SCALE GENOMIC DNA]</scope>
    <source>
        <strain evidence="3">C58 / ATCC 33970</strain>
    </source>
</reference>
<dbReference type="EnsemblBacteria" id="AAK90405">
    <property type="protein sequence ID" value="AAK90405"/>
    <property type="gene ID" value="Atu5030"/>
</dbReference>
<proteinExistence type="predicted"/>
<keyword evidence="3" id="KW-1185">Reference proteome</keyword>
<dbReference type="eggNOG" id="ENOG5032IYG">
    <property type="taxonomic scope" value="Bacteria"/>
</dbReference>
<sequence>MIPNAPTDNLYKFVTVLGVALMIFCAWSSTEVVKRVDEANVDQIIREIRDGVDQAAAEVDAATLKEHASIPRDQLTAEQNTLINEALERTVERLGVLVKNMKDDLRPTMRLQQSKSELLMYRIGAGLGAVIAAIGIAAWYFLHQRYQDAILRRQFATSSQAAIVEAERVHIAPVDHLNTR</sequence>
<dbReference type="OrthoDB" id="8404419at2"/>
<organism evidence="2 3">
    <name type="scientific">Agrobacterium fabrum (strain C58 / ATCC 33970)</name>
    <name type="common">Agrobacterium tumefaciens (strain C58)</name>
    <dbReference type="NCBI Taxonomy" id="176299"/>
    <lineage>
        <taxon>Bacteria</taxon>
        <taxon>Pseudomonadati</taxon>
        <taxon>Pseudomonadota</taxon>
        <taxon>Alphaproteobacteria</taxon>
        <taxon>Hyphomicrobiales</taxon>
        <taxon>Rhizobiaceae</taxon>
        <taxon>Rhizobium/Agrobacterium group</taxon>
        <taxon>Agrobacterium</taxon>
        <taxon>Agrobacterium tumefaciens complex</taxon>
    </lineage>
</organism>
<feature type="transmembrane region" description="Helical" evidence="1">
    <location>
        <begin position="119"/>
        <end position="142"/>
    </location>
</feature>
<evidence type="ECO:0000313" key="2">
    <source>
        <dbReference type="EMBL" id="AAK90405.2"/>
    </source>
</evidence>
<evidence type="ECO:0000313" key="3">
    <source>
        <dbReference type="Proteomes" id="UP000000813"/>
    </source>
</evidence>
<keyword evidence="1" id="KW-0812">Transmembrane</keyword>
<reference evidence="2 3" key="2">
    <citation type="journal article" date="2001" name="Science">
        <title>Genome sequence of the plant pathogen and biotechnology agent Agrobacterium tumefaciens C58.</title>
        <authorList>
            <person name="Goodner B."/>
            <person name="Hinkle G."/>
            <person name="Gattung S."/>
            <person name="Miller N."/>
            <person name="Blanchard M."/>
            <person name="Qurollo B."/>
            <person name="Goldman B.S."/>
            <person name="Cao Y."/>
            <person name="Askenazi M."/>
            <person name="Halling C."/>
            <person name="Mullin L."/>
            <person name="Houmiel K."/>
            <person name="Gordon J."/>
            <person name="Vaudin M."/>
            <person name="Iartchouk O."/>
            <person name="Epp A."/>
            <person name="Liu F."/>
            <person name="Wollam C."/>
            <person name="Allinger M."/>
            <person name="Doughty D."/>
            <person name="Scott C."/>
            <person name="Lappas C."/>
            <person name="Markelz B."/>
            <person name="Flanagan C."/>
            <person name="Crowell C."/>
            <person name="Gurson J."/>
            <person name="Lomo C."/>
            <person name="Sear C."/>
            <person name="Strub G."/>
            <person name="Cielo C."/>
            <person name="Slater S."/>
        </authorList>
    </citation>
    <scope>NUCLEOTIDE SEQUENCE [LARGE SCALE GENOMIC DNA]</scope>
    <source>
        <strain evidence="3">C58 / ATCC 33970</strain>
    </source>
</reference>
<feature type="transmembrane region" description="Helical" evidence="1">
    <location>
        <begin position="12"/>
        <end position="30"/>
    </location>
</feature>
<gene>
    <name evidence="2" type="ordered locus">Atu5030</name>
</gene>
<dbReference type="Proteomes" id="UP000000813">
    <property type="component" value="Plasmid At"/>
</dbReference>
<dbReference type="KEGG" id="atu:Atu5030"/>
<evidence type="ECO:0000256" key="1">
    <source>
        <dbReference type="SAM" id="Phobius"/>
    </source>
</evidence>
<dbReference type="RefSeq" id="WP_010974294.1">
    <property type="nucleotide sequence ID" value="NC_003064.2"/>
</dbReference>
<keyword evidence="1" id="KW-1133">Transmembrane helix</keyword>
<dbReference type="GeneID" id="1136803"/>
<dbReference type="BioCyc" id="AGRO:ATU5030-MONOMER"/>
<dbReference type="EMBL" id="AE007872">
    <property type="protein sequence ID" value="AAK90405.2"/>
    <property type="molecule type" value="Genomic_DNA"/>
</dbReference>
<keyword evidence="2" id="KW-0614">Plasmid</keyword>
<accession>Q8U5Y0</accession>
<geneLocation type="plasmid" evidence="2 3">
    <name>At</name>
</geneLocation>